<proteinExistence type="predicted"/>
<feature type="domain" description="NodB homology" evidence="3">
    <location>
        <begin position="3"/>
        <end position="118"/>
    </location>
</feature>
<dbReference type="GO" id="GO:0005975">
    <property type="term" value="P:carbohydrate metabolic process"/>
    <property type="evidence" value="ECO:0007669"/>
    <property type="project" value="InterPro"/>
</dbReference>
<dbReference type="Pfam" id="PF01522">
    <property type="entry name" value="Polysacc_deac_1"/>
    <property type="match status" value="1"/>
</dbReference>
<dbReference type="EMBL" id="PEZP01000001">
    <property type="protein sequence ID" value="PIT98550.1"/>
    <property type="molecule type" value="Genomic_DNA"/>
</dbReference>
<dbReference type="SUPFAM" id="SSF88713">
    <property type="entry name" value="Glycoside hydrolase/deacetylase"/>
    <property type="match status" value="1"/>
</dbReference>
<organism evidence="4 5">
    <name type="scientific">Candidatus Andersenbacteria bacterium CG10_big_fil_rev_8_21_14_0_10_54_11</name>
    <dbReference type="NCBI Taxonomy" id="1974485"/>
    <lineage>
        <taxon>Bacteria</taxon>
        <taxon>Candidatus Anderseniibacteriota</taxon>
    </lineage>
</organism>
<dbReference type="Gene3D" id="3.20.20.370">
    <property type="entry name" value="Glycoside hydrolase/deacetylase"/>
    <property type="match status" value="1"/>
</dbReference>
<dbReference type="InterPro" id="IPR002509">
    <property type="entry name" value="NODB_dom"/>
</dbReference>
<dbReference type="PANTHER" id="PTHR34216">
    <property type="match status" value="1"/>
</dbReference>
<dbReference type="Proteomes" id="UP000230731">
    <property type="component" value="Unassembled WGS sequence"/>
</dbReference>
<keyword evidence="2" id="KW-0732">Signal</keyword>
<dbReference type="GO" id="GO:0016810">
    <property type="term" value="F:hydrolase activity, acting on carbon-nitrogen (but not peptide) bonds"/>
    <property type="evidence" value="ECO:0007669"/>
    <property type="project" value="InterPro"/>
</dbReference>
<evidence type="ECO:0000259" key="3">
    <source>
        <dbReference type="Pfam" id="PF01522"/>
    </source>
</evidence>
<dbReference type="GO" id="GO:0005576">
    <property type="term" value="C:extracellular region"/>
    <property type="evidence" value="ECO:0007669"/>
    <property type="project" value="UniProtKB-SubCell"/>
</dbReference>
<comment type="subcellular location">
    <subcellularLocation>
        <location evidence="1">Secreted</location>
    </subcellularLocation>
</comment>
<reference evidence="5" key="1">
    <citation type="submission" date="2017-09" db="EMBL/GenBank/DDBJ databases">
        <title>Depth-based differentiation of microbial function through sediment-hosted aquifers and enrichment of novel symbionts in the deep terrestrial subsurface.</title>
        <authorList>
            <person name="Probst A.J."/>
            <person name="Ladd B."/>
            <person name="Jarett J.K."/>
            <person name="Geller-Mcgrath D.E."/>
            <person name="Sieber C.M.K."/>
            <person name="Emerson J.B."/>
            <person name="Anantharaman K."/>
            <person name="Thomas B.C."/>
            <person name="Malmstrom R."/>
            <person name="Stieglmeier M."/>
            <person name="Klingl A."/>
            <person name="Woyke T."/>
            <person name="Ryan C.M."/>
            <person name="Banfield J.F."/>
        </authorList>
    </citation>
    <scope>NUCLEOTIDE SEQUENCE [LARGE SCALE GENOMIC DNA]</scope>
</reference>
<comment type="caution">
    <text evidence="4">The sequence shown here is derived from an EMBL/GenBank/DDBJ whole genome shotgun (WGS) entry which is preliminary data.</text>
</comment>
<evidence type="ECO:0000256" key="2">
    <source>
        <dbReference type="ARBA" id="ARBA00022729"/>
    </source>
</evidence>
<dbReference type="AlphaFoldDB" id="A0A2M6X0N0"/>
<sequence length="232" mass="25656">MTRGAVTLVFDDGYEHIYRDVLPLLDAAGIPAVFAVPIDPSPDAAPAAAPLRSWQHWQQLNPRHELAAHGISHSNLTTLSAAELNTELAIPAAQLKATTLVYPGGAHNEEVTAAARAHYFAARTVKKGTAALPPHDPYHLPAFDFTQDSFSLTRANWLAVQVCLANRWLIETYHVVSDYITAPKHRVPLRDFLRHLTLLQRLPIRIATIREIIAPPQEDAGKHKPHSSTSRY</sequence>
<evidence type="ECO:0000313" key="5">
    <source>
        <dbReference type="Proteomes" id="UP000230731"/>
    </source>
</evidence>
<dbReference type="PANTHER" id="PTHR34216:SF3">
    <property type="entry name" value="POLY-BETA-1,6-N-ACETYL-D-GLUCOSAMINE N-DEACETYLASE"/>
    <property type="match status" value="1"/>
</dbReference>
<accession>A0A2M6X0N0</accession>
<protein>
    <recommendedName>
        <fullName evidence="3">NodB homology domain-containing protein</fullName>
    </recommendedName>
</protein>
<dbReference type="InterPro" id="IPR051398">
    <property type="entry name" value="Polysacch_Deacetylase"/>
</dbReference>
<evidence type="ECO:0000256" key="1">
    <source>
        <dbReference type="ARBA" id="ARBA00004613"/>
    </source>
</evidence>
<evidence type="ECO:0000313" key="4">
    <source>
        <dbReference type="EMBL" id="PIT98550.1"/>
    </source>
</evidence>
<dbReference type="InterPro" id="IPR011330">
    <property type="entry name" value="Glyco_hydro/deAcase_b/a-brl"/>
</dbReference>
<gene>
    <name evidence="4" type="ORF">COT71_00025</name>
</gene>
<name>A0A2M6X0N0_9BACT</name>